<dbReference type="FunFam" id="3.30.200.20:FF:000206">
    <property type="entry name" value="Serine/threonine-protein kinase Ssp1"/>
    <property type="match status" value="1"/>
</dbReference>
<dbReference type="PROSITE" id="PS50011">
    <property type="entry name" value="PROTEIN_KINASE_DOM"/>
    <property type="match status" value="1"/>
</dbReference>
<feature type="domain" description="Protein kinase" evidence="11">
    <location>
        <begin position="256"/>
        <end position="752"/>
    </location>
</feature>
<dbReference type="PANTHER" id="PTHR43895">
    <property type="entry name" value="CALCIUM/CALMODULIN-DEPENDENT PROTEIN KINASE KINASE-RELATED"/>
    <property type="match status" value="1"/>
</dbReference>
<feature type="compositionally biased region" description="Polar residues" evidence="10">
    <location>
        <begin position="1241"/>
        <end position="1253"/>
    </location>
</feature>
<evidence type="ECO:0000256" key="8">
    <source>
        <dbReference type="ARBA" id="ARBA00048679"/>
    </source>
</evidence>
<feature type="compositionally biased region" description="Polar residues" evidence="10">
    <location>
        <begin position="58"/>
        <end position="68"/>
    </location>
</feature>
<dbReference type="PANTHER" id="PTHR43895:SF152">
    <property type="entry name" value="SERINE_THREONINE-PROTEIN KINASE TOS3"/>
    <property type="match status" value="1"/>
</dbReference>
<organism evidence="12 13">
    <name type="scientific">Pseudopithomyces chartarum</name>
    <dbReference type="NCBI Taxonomy" id="1892770"/>
    <lineage>
        <taxon>Eukaryota</taxon>
        <taxon>Fungi</taxon>
        <taxon>Dikarya</taxon>
        <taxon>Ascomycota</taxon>
        <taxon>Pezizomycotina</taxon>
        <taxon>Dothideomycetes</taxon>
        <taxon>Pleosporomycetidae</taxon>
        <taxon>Pleosporales</taxon>
        <taxon>Massarineae</taxon>
        <taxon>Didymosphaeriaceae</taxon>
        <taxon>Pseudopithomyces</taxon>
    </lineage>
</organism>
<feature type="compositionally biased region" description="Low complexity" evidence="10">
    <location>
        <begin position="1211"/>
        <end position="1224"/>
    </location>
</feature>
<feature type="region of interest" description="Disordered" evidence="10">
    <location>
        <begin position="1"/>
        <end position="105"/>
    </location>
</feature>
<comment type="catalytic activity">
    <reaction evidence="7">
        <text>L-threonyl-[protein] + ATP = O-phospho-L-threonyl-[protein] + ADP + H(+)</text>
        <dbReference type="Rhea" id="RHEA:46608"/>
        <dbReference type="Rhea" id="RHEA-COMP:11060"/>
        <dbReference type="Rhea" id="RHEA-COMP:11605"/>
        <dbReference type="ChEBI" id="CHEBI:15378"/>
        <dbReference type="ChEBI" id="CHEBI:30013"/>
        <dbReference type="ChEBI" id="CHEBI:30616"/>
        <dbReference type="ChEBI" id="CHEBI:61977"/>
        <dbReference type="ChEBI" id="CHEBI:456216"/>
        <dbReference type="EC" id="2.7.11.1"/>
    </reaction>
</comment>
<keyword evidence="6 9" id="KW-0067">ATP-binding</keyword>
<name>A0AAN6RJY3_9PLEO</name>
<feature type="region of interest" description="Disordered" evidence="10">
    <location>
        <begin position="811"/>
        <end position="925"/>
    </location>
</feature>
<dbReference type="SMART" id="SM00220">
    <property type="entry name" value="S_TKc"/>
    <property type="match status" value="1"/>
</dbReference>
<feature type="compositionally biased region" description="Polar residues" evidence="10">
    <location>
        <begin position="456"/>
        <end position="478"/>
    </location>
</feature>
<evidence type="ECO:0000256" key="7">
    <source>
        <dbReference type="ARBA" id="ARBA00047899"/>
    </source>
</evidence>
<evidence type="ECO:0000256" key="1">
    <source>
        <dbReference type="ARBA" id="ARBA00012513"/>
    </source>
</evidence>
<dbReference type="Gene3D" id="1.10.510.10">
    <property type="entry name" value="Transferase(Phosphotransferase) domain 1"/>
    <property type="match status" value="1"/>
</dbReference>
<feature type="region of interest" description="Disordered" evidence="10">
    <location>
        <begin position="418"/>
        <end position="492"/>
    </location>
</feature>
<evidence type="ECO:0000256" key="6">
    <source>
        <dbReference type="ARBA" id="ARBA00022840"/>
    </source>
</evidence>
<evidence type="ECO:0000256" key="9">
    <source>
        <dbReference type="PROSITE-ProRule" id="PRU10141"/>
    </source>
</evidence>
<dbReference type="EMBL" id="WVTA01000002">
    <property type="protein sequence ID" value="KAK3216020.1"/>
    <property type="molecule type" value="Genomic_DNA"/>
</dbReference>
<comment type="caution">
    <text evidence="12">The sequence shown here is derived from an EMBL/GenBank/DDBJ whole genome shotgun (WGS) entry which is preliminary data.</text>
</comment>
<evidence type="ECO:0000259" key="11">
    <source>
        <dbReference type="PROSITE" id="PS50011"/>
    </source>
</evidence>
<evidence type="ECO:0000313" key="12">
    <source>
        <dbReference type="EMBL" id="KAK3216020.1"/>
    </source>
</evidence>
<evidence type="ECO:0000256" key="3">
    <source>
        <dbReference type="ARBA" id="ARBA00022679"/>
    </source>
</evidence>
<dbReference type="GO" id="GO:0005524">
    <property type="term" value="F:ATP binding"/>
    <property type="evidence" value="ECO:0007669"/>
    <property type="project" value="UniProtKB-UniRule"/>
</dbReference>
<feature type="binding site" evidence="9">
    <location>
        <position position="285"/>
    </location>
    <ligand>
        <name>ATP</name>
        <dbReference type="ChEBI" id="CHEBI:30616"/>
    </ligand>
</feature>
<dbReference type="CDD" id="cd14008">
    <property type="entry name" value="STKc_LKB1_CaMKK"/>
    <property type="match status" value="1"/>
</dbReference>
<sequence>MAEEPHRPPTPEAESTPRSEMPSVSEKVNDTLWSQNPTLHQEPSYFSPQPLRVLPSQIPHSNRSTEPSPTGCASAASASAWRPHPPPLETDRPSFQRDLSNTSTASVATVRANSVDAAHPYQPPQPRDGPVYPNQSYAALQTQQYSTNAPYILRAKSSQPAHHSGYSMSHISTFGLPGEHHRDLLESGSRTVGNSPASSPGLFTPNEPQLRRNLPSTDNLYSGPWLHYTHRQAPKETHVADVDVDPMSGRKIINHYEILDELGRGMHGKVKLGRDLESGATVAIKIIDRYSKRRRLGKNTSHEDKIKREIAILKKARHENIVGLLEVIDDPSKKKVYIILEHVSLGEVKWRKEGAKEICLVEWRRIQRESNGIFDNESAKMEDDMIIKLAHQRLQRQQRRQARQRRLLKMQETGNEAWSLELGGDSEDDYSDNDYSSRTSTRGENRPSSRLAYTHRQGSSTSQDTNMETAFRASTPSASAREDATDSTGLEGTMYGAYDTDAFRGRTPSIAGSNSSHFTNGEDEIPEHFHYVPVMTIEKARAAFRDTVLGLEYLHFQNVIHRDIKPANLLMTSHGRVKISDFGVSYLGNGPREDSTGDQSESDAPEVDEAIELAKTVGTPAFYAPELCQTELDAETYKIDKAIDIWALGVTLYCLIYGRVPFFDQNQFSLMKRITDDEPYIPRYRLKPVEDSPNSRPNSHGRMFLSSGDKRADHDLDYEAVDDALRDLLQKLLIKDPRKRITIPDIKRHAWLTQGIDNADKWVEDTDRKLEGNKIEISREDIEKAVVPFGALREVMRSTVGKLKDFTRSFTRRDSRRHRAGSNAAEKDTPSISANSSSSTISQDGRRPSLGPGSAIFEALSKSREPEHPLSHSVTASPDTNEKGLYFGTSNARTASPACGNESRERLSPLSLGRPRLPDRAHSTLSSAASIRTVRPADKFDRGFPFSPDIPPALPGTPKALETPSGSNLSGIYGGMPKRVVQNARSAERMLRPCEVSRAKSIDRMFGSSDDPHAEPSLAVSTAFAAGHVDQPDLLKELSPTILGTSPQFSDGYSPGQVERAPSRQSSLSSVSSRLHKTWAANNEVEVGPTLQLPPMAASPSSAHDTSNERFSRAKDEFVRRRIREDQLDRQRVRSGHQRTPSALSQSECPPSPDDESYHERNRKVEDYLHQQQQQTPYATSPAAKPTVSEAQPRPITSSSSDEQFTSISQSTSNPSVPSVASATSSLALDEYTAPKMTPAASGSSIHLNQFSTPMDDPSGYDGDHAIESEDSDSEEDFLVMGRKKPAPRNRRSDSISNAELARSAVRKDLGYRRRSNRSGSNGTVKKVPPPGDD</sequence>
<protein>
    <recommendedName>
        <fullName evidence="1">non-specific serine/threonine protein kinase</fullName>
        <ecNumber evidence="1">2.7.11.1</ecNumber>
    </recommendedName>
</protein>
<feature type="compositionally biased region" description="Polar residues" evidence="10">
    <location>
        <begin position="1170"/>
        <end position="1179"/>
    </location>
</feature>
<dbReference type="GO" id="GO:0004674">
    <property type="term" value="F:protein serine/threonine kinase activity"/>
    <property type="evidence" value="ECO:0007669"/>
    <property type="project" value="UniProtKB-KW"/>
</dbReference>
<feature type="region of interest" description="Disordered" evidence="10">
    <location>
        <begin position="1237"/>
        <end position="1334"/>
    </location>
</feature>
<dbReference type="InterPro" id="IPR017441">
    <property type="entry name" value="Protein_kinase_ATP_BS"/>
</dbReference>
<feature type="compositionally biased region" description="Polar residues" evidence="10">
    <location>
        <begin position="188"/>
        <end position="198"/>
    </location>
</feature>
<dbReference type="Gene3D" id="3.30.200.20">
    <property type="entry name" value="Phosphorylase Kinase, domain 1"/>
    <property type="match status" value="1"/>
</dbReference>
<proteinExistence type="predicted"/>
<feature type="compositionally biased region" description="Basic and acidic residues" evidence="10">
    <location>
        <begin position="1156"/>
        <end position="1169"/>
    </location>
</feature>
<keyword evidence="4 9" id="KW-0547">Nucleotide-binding</keyword>
<evidence type="ECO:0000256" key="4">
    <source>
        <dbReference type="ARBA" id="ARBA00022741"/>
    </source>
</evidence>
<feature type="compositionally biased region" description="Basic and acidic residues" evidence="10">
    <location>
        <begin position="1106"/>
        <end position="1132"/>
    </location>
</feature>
<accession>A0AAN6RJY3</accession>
<feature type="region of interest" description="Disordered" evidence="10">
    <location>
        <begin position="1042"/>
        <end position="1072"/>
    </location>
</feature>
<keyword evidence="2" id="KW-0723">Serine/threonine-protein kinase</keyword>
<dbReference type="PROSITE" id="PS00107">
    <property type="entry name" value="PROTEIN_KINASE_ATP"/>
    <property type="match status" value="1"/>
</dbReference>
<feature type="compositionally biased region" description="Low complexity" evidence="10">
    <location>
        <begin position="1063"/>
        <end position="1072"/>
    </location>
</feature>
<feature type="compositionally biased region" description="Polar residues" evidence="10">
    <location>
        <begin position="1042"/>
        <end position="1051"/>
    </location>
</feature>
<feature type="region of interest" description="Disordered" evidence="10">
    <location>
        <begin position="1086"/>
        <end position="1224"/>
    </location>
</feature>
<evidence type="ECO:0000313" key="13">
    <source>
        <dbReference type="Proteomes" id="UP001280581"/>
    </source>
</evidence>
<dbReference type="GO" id="GO:0007165">
    <property type="term" value="P:signal transduction"/>
    <property type="evidence" value="ECO:0007669"/>
    <property type="project" value="TreeGrafter"/>
</dbReference>
<dbReference type="PROSITE" id="PS00108">
    <property type="entry name" value="PROTEIN_KINASE_ST"/>
    <property type="match status" value="1"/>
</dbReference>
<feature type="region of interest" description="Disordered" evidence="10">
    <location>
        <begin position="687"/>
        <end position="707"/>
    </location>
</feature>
<dbReference type="InterPro" id="IPR011009">
    <property type="entry name" value="Kinase-like_dom_sf"/>
</dbReference>
<feature type="compositionally biased region" description="Polar residues" evidence="10">
    <location>
        <begin position="1138"/>
        <end position="1149"/>
    </location>
</feature>
<feature type="compositionally biased region" description="Basic and acidic residues" evidence="10">
    <location>
        <begin position="861"/>
        <end position="870"/>
    </location>
</feature>
<keyword evidence="3" id="KW-0808">Transferase</keyword>
<dbReference type="Pfam" id="PF00069">
    <property type="entry name" value="Pkinase"/>
    <property type="match status" value="2"/>
</dbReference>
<evidence type="ECO:0000256" key="5">
    <source>
        <dbReference type="ARBA" id="ARBA00022777"/>
    </source>
</evidence>
<dbReference type="FunFam" id="1.10.510.10:FF:000614">
    <property type="entry name" value="Serine/threonine protein kinase, putative"/>
    <property type="match status" value="1"/>
</dbReference>
<dbReference type="Proteomes" id="UP001280581">
    <property type="component" value="Unassembled WGS sequence"/>
</dbReference>
<feature type="compositionally biased region" description="Polar residues" evidence="10">
    <location>
        <begin position="1195"/>
        <end position="1210"/>
    </location>
</feature>
<keyword evidence="13" id="KW-1185">Reference proteome</keyword>
<dbReference type="GO" id="GO:0001558">
    <property type="term" value="P:regulation of cell growth"/>
    <property type="evidence" value="ECO:0007669"/>
    <property type="project" value="UniProtKB-ARBA"/>
</dbReference>
<dbReference type="GO" id="GO:0042149">
    <property type="term" value="P:cellular response to glucose starvation"/>
    <property type="evidence" value="ECO:0007669"/>
    <property type="project" value="UniProtKB-ARBA"/>
</dbReference>
<feature type="region of interest" description="Disordered" evidence="10">
    <location>
        <begin position="181"/>
        <end position="216"/>
    </location>
</feature>
<reference evidence="12 13" key="1">
    <citation type="submission" date="2021-02" db="EMBL/GenBank/DDBJ databases">
        <title>Genome assembly of Pseudopithomyces chartarum.</title>
        <authorList>
            <person name="Jauregui R."/>
            <person name="Singh J."/>
            <person name="Voisey C."/>
        </authorList>
    </citation>
    <scope>NUCLEOTIDE SEQUENCE [LARGE SCALE GENOMIC DNA]</scope>
    <source>
        <strain evidence="12 13">AGR01</strain>
    </source>
</reference>
<feature type="compositionally biased region" description="Acidic residues" evidence="10">
    <location>
        <begin position="1269"/>
        <end position="1278"/>
    </location>
</feature>
<dbReference type="EC" id="2.7.11.1" evidence="1"/>
<evidence type="ECO:0000256" key="10">
    <source>
        <dbReference type="SAM" id="MobiDB-lite"/>
    </source>
</evidence>
<feature type="compositionally biased region" description="Low complexity" evidence="10">
    <location>
        <begin position="831"/>
        <end position="842"/>
    </location>
</feature>
<feature type="compositionally biased region" description="Polar residues" evidence="10">
    <location>
        <begin position="31"/>
        <end position="47"/>
    </location>
</feature>
<keyword evidence="5" id="KW-0418">Kinase</keyword>
<dbReference type="SUPFAM" id="SSF56112">
    <property type="entry name" value="Protein kinase-like (PK-like)"/>
    <property type="match status" value="1"/>
</dbReference>
<dbReference type="InterPro" id="IPR008271">
    <property type="entry name" value="Ser/Thr_kinase_AS"/>
</dbReference>
<dbReference type="InterPro" id="IPR000719">
    <property type="entry name" value="Prot_kinase_dom"/>
</dbReference>
<comment type="catalytic activity">
    <reaction evidence="8">
        <text>L-seryl-[protein] + ATP = O-phospho-L-seryl-[protein] + ADP + H(+)</text>
        <dbReference type="Rhea" id="RHEA:17989"/>
        <dbReference type="Rhea" id="RHEA-COMP:9863"/>
        <dbReference type="Rhea" id="RHEA-COMP:11604"/>
        <dbReference type="ChEBI" id="CHEBI:15378"/>
        <dbReference type="ChEBI" id="CHEBI:29999"/>
        <dbReference type="ChEBI" id="CHEBI:30616"/>
        <dbReference type="ChEBI" id="CHEBI:83421"/>
        <dbReference type="ChEBI" id="CHEBI:456216"/>
        <dbReference type="EC" id="2.7.11.1"/>
    </reaction>
</comment>
<evidence type="ECO:0000256" key="2">
    <source>
        <dbReference type="ARBA" id="ARBA00022527"/>
    </source>
</evidence>
<gene>
    <name evidence="12" type="ORF">GRF29_8g1896253</name>
</gene>